<dbReference type="EMBL" id="CP036290">
    <property type="protein sequence ID" value="QDU84909.1"/>
    <property type="molecule type" value="Genomic_DNA"/>
</dbReference>
<name>A0A518D0A4_9BACT</name>
<feature type="signal peptide" evidence="1">
    <location>
        <begin position="1"/>
        <end position="20"/>
    </location>
</feature>
<evidence type="ECO:0000313" key="2">
    <source>
        <dbReference type="EMBL" id="QDU84909.1"/>
    </source>
</evidence>
<dbReference type="Proteomes" id="UP000319342">
    <property type="component" value="Chromosome"/>
</dbReference>
<dbReference type="RefSeq" id="WP_419185772.1">
    <property type="nucleotide sequence ID" value="NZ_CP036290.1"/>
</dbReference>
<sequence length="337" mass="35045" precursor="true">MRTTLFLAATIAATALPLSAQSPATGGQGGPLDGCAKSWGIDVVGVNGAADALNSPATNILGDTPGTVFSLAPGGCISVSFGGAFTQDGTPFSDIGIDVVDLSDCFEVAVRPSNVATRDALVLANWEAVGDGYYRPFGVIECGDQNWDIDFYAPGNAPGSLSFDAVRLCVEGTAVDDVEFARTWANQVCPCVGPVATMVSKPCGFGPLDPVFTADPFELYTCPTLRVETQFPNVPGWFYISAPAQQALNVGGCDFWLTTTGLGITSFFNTDNDGNFAQKGPLLISAWAGIDLVLQARICAPTSQFVGPFAPYPDFFSNSLIIRIGCPTGPTGGPVNP</sequence>
<evidence type="ECO:0000313" key="3">
    <source>
        <dbReference type="Proteomes" id="UP000319342"/>
    </source>
</evidence>
<keyword evidence="1" id="KW-0732">Signal</keyword>
<feature type="chain" id="PRO_5022092815" evidence="1">
    <location>
        <begin position="21"/>
        <end position="337"/>
    </location>
</feature>
<reference evidence="2 3" key="1">
    <citation type="submission" date="2019-02" db="EMBL/GenBank/DDBJ databases">
        <title>Deep-cultivation of Planctomycetes and their phenomic and genomic characterization uncovers novel biology.</title>
        <authorList>
            <person name="Wiegand S."/>
            <person name="Jogler M."/>
            <person name="Boedeker C."/>
            <person name="Pinto D."/>
            <person name="Vollmers J."/>
            <person name="Rivas-Marin E."/>
            <person name="Kohn T."/>
            <person name="Peeters S.H."/>
            <person name="Heuer A."/>
            <person name="Rast P."/>
            <person name="Oberbeckmann S."/>
            <person name="Bunk B."/>
            <person name="Jeske O."/>
            <person name="Meyerdierks A."/>
            <person name="Storesund J.E."/>
            <person name="Kallscheuer N."/>
            <person name="Luecker S."/>
            <person name="Lage O.M."/>
            <person name="Pohl T."/>
            <person name="Merkel B.J."/>
            <person name="Hornburger P."/>
            <person name="Mueller R.-W."/>
            <person name="Bruemmer F."/>
            <person name="Labrenz M."/>
            <person name="Spormann A.M."/>
            <person name="Op den Camp H."/>
            <person name="Overmann J."/>
            <person name="Amann R."/>
            <person name="Jetten M.S.M."/>
            <person name="Mascher T."/>
            <person name="Medema M.H."/>
            <person name="Devos D.P."/>
            <person name="Kaster A.-K."/>
            <person name="Ovreas L."/>
            <person name="Rohde M."/>
            <person name="Galperin M.Y."/>
            <person name="Jogler C."/>
        </authorList>
    </citation>
    <scope>NUCLEOTIDE SEQUENCE [LARGE SCALE GENOMIC DNA]</scope>
    <source>
        <strain evidence="2 3">Pla163</strain>
    </source>
</reference>
<accession>A0A518D0A4</accession>
<evidence type="ECO:0000256" key="1">
    <source>
        <dbReference type="SAM" id="SignalP"/>
    </source>
</evidence>
<dbReference type="AlphaFoldDB" id="A0A518D0A4"/>
<organism evidence="2 3">
    <name type="scientific">Rohdeia mirabilis</name>
    <dbReference type="NCBI Taxonomy" id="2528008"/>
    <lineage>
        <taxon>Bacteria</taxon>
        <taxon>Pseudomonadati</taxon>
        <taxon>Planctomycetota</taxon>
        <taxon>Planctomycetia</taxon>
        <taxon>Planctomycetia incertae sedis</taxon>
        <taxon>Rohdeia</taxon>
    </lineage>
</organism>
<keyword evidence="3" id="KW-1185">Reference proteome</keyword>
<gene>
    <name evidence="2" type="ORF">Pla163_20280</name>
</gene>
<proteinExistence type="predicted"/>
<protein>
    <submittedName>
        <fullName evidence="2">Uncharacterized protein</fullName>
    </submittedName>
</protein>